<keyword evidence="4" id="KW-1185">Reference proteome</keyword>
<dbReference type="STRING" id="477641.MODMU_0454"/>
<name>I4ER99_MODI5</name>
<dbReference type="KEGG" id="mmar:MODMU_0454"/>
<dbReference type="PROSITE" id="PS00101">
    <property type="entry name" value="HEXAPEP_TRANSFERASES"/>
    <property type="match status" value="1"/>
</dbReference>
<dbReference type="AlphaFoldDB" id="I4ER99"/>
<organism evidence="3 4">
    <name type="scientific">Modestobacter italicus (strain DSM 44449 / CECT 9708 / BC 501)</name>
    <dbReference type="NCBI Taxonomy" id="2732864"/>
    <lineage>
        <taxon>Bacteria</taxon>
        <taxon>Bacillati</taxon>
        <taxon>Actinomycetota</taxon>
        <taxon>Actinomycetes</taxon>
        <taxon>Geodermatophilales</taxon>
        <taxon>Geodermatophilaceae</taxon>
        <taxon>Modestobacter</taxon>
    </lineage>
</organism>
<accession>I4ER99</accession>
<dbReference type="InterPro" id="IPR001451">
    <property type="entry name" value="Hexapep"/>
</dbReference>
<keyword evidence="1" id="KW-0808">Transferase</keyword>
<dbReference type="CDD" id="cd04647">
    <property type="entry name" value="LbH_MAT_like"/>
    <property type="match status" value="1"/>
</dbReference>
<dbReference type="PANTHER" id="PTHR43300:SF11">
    <property type="entry name" value="ACETYLTRANSFERASE RV3034C-RELATED"/>
    <property type="match status" value="1"/>
</dbReference>
<dbReference type="OrthoDB" id="2643438at2"/>
<dbReference type="Pfam" id="PF14602">
    <property type="entry name" value="Hexapep_2"/>
    <property type="match status" value="1"/>
</dbReference>
<dbReference type="HOGENOM" id="CLU_051638_12_4_11"/>
<dbReference type="InterPro" id="IPR050179">
    <property type="entry name" value="Trans_hexapeptide_repeat"/>
</dbReference>
<dbReference type="PANTHER" id="PTHR43300">
    <property type="entry name" value="ACETYLTRANSFERASE"/>
    <property type="match status" value="1"/>
</dbReference>
<protein>
    <submittedName>
        <fullName evidence="3">Polysaccharide acetyltransferase protein</fullName>
    </submittedName>
</protein>
<evidence type="ECO:0000256" key="1">
    <source>
        <dbReference type="ARBA" id="ARBA00022679"/>
    </source>
</evidence>
<dbReference type="Gene3D" id="2.160.10.10">
    <property type="entry name" value="Hexapeptide repeat proteins"/>
    <property type="match status" value="1"/>
</dbReference>
<sequence>MRSLNRLRLLRSALQGAKRQYYNRLWGMHIHPTAMFSLSAYFDRTYPRGVHVGPDSYVAIGATILCHDRTRGIKADTVVGRNCFIGARSMLLPGVTVGDGSIVAAGAIVTKDVPAGTIVAGNPAVVIRRDIEVGRYGRFRSADALPDAVPGPDS</sequence>
<dbReference type="OMA" id="TILCHDR"/>
<dbReference type="EMBL" id="FO203431">
    <property type="protein sequence ID" value="CCH85912.1"/>
    <property type="molecule type" value="Genomic_DNA"/>
</dbReference>
<evidence type="ECO:0000256" key="2">
    <source>
        <dbReference type="ARBA" id="ARBA00022737"/>
    </source>
</evidence>
<keyword evidence="2" id="KW-0677">Repeat</keyword>
<reference evidence="3 4" key="1">
    <citation type="journal article" date="2012" name="J. Bacteriol.">
        <title>Genome Sequence of Radiation-Resistant Modestobacter marinus Strain BC501, a Representative Actinobacterium That Thrives on Calcareous Stone Surfaces.</title>
        <authorList>
            <person name="Normand P."/>
            <person name="Gury J."/>
            <person name="Pujic P."/>
            <person name="Chouaia B."/>
            <person name="Crotti E."/>
            <person name="Brusetti L."/>
            <person name="Daffonchio D."/>
            <person name="Vacherie B."/>
            <person name="Barbe V."/>
            <person name="Medigue C."/>
            <person name="Calteau A."/>
            <person name="Ghodhbane-Gtari F."/>
            <person name="Essoussi I."/>
            <person name="Nouioui I."/>
            <person name="Abbassi-Ghozzi I."/>
            <person name="Gtari M."/>
        </authorList>
    </citation>
    <scope>NUCLEOTIDE SEQUENCE [LARGE SCALE GENOMIC DNA]</scope>
    <source>
        <strain evidence="4">BC 501</strain>
    </source>
</reference>
<dbReference type="Proteomes" id="UP000006461">
    <property type="component" value="Chromosome"/>
</dbReference>
<gene>
    <name evidence="3" type="ordered locus">MODMU_0454</name>
</gene>
<proteinExistence type="predicted"/>
<dbReference type="eggNOG" id="COG0110">
    <property type="taxonomic scope" value="Bacteria"/>
</dbReference>
<dbReference type="InterPro" id="IPR011004">
    <property type="entry name" value="Trimer_LpxA-like_sf"/>
</dbReference>
<dbReference type="GO" id="GO:0016740">
    <property type="term" value="F:transferase activity"/>
    <property type="evidence" value="ECO:0007669"/>
    <property type="project" value="UniProtKB-KW"/>
</dbReference>
<dbReference type="SUPFAM" id="SSF51161">
    <property type="entry name" value="Trimeric LpxA-like enzymes"/>
    <property type="match status" value="1"/>
</dbReference>
<evidence type="ECO:0000313" key="4">
    <source>
        <dbReference type="Proteomes" id="UP000006461"/>
    </source>
</evidence>
<evidence type="ECO:0000313" key="3">
    <source>
        <dbReference type="EMBL" id="CCH85912.1"/>
    </source>
</evidence>
<dbReference type="InterPro" id="IPR018357">
    <property type="entry name" value="Hexapep_transf_CS"/>
</dbReference>